<dbReference type="Proteomes" id="UP000887561">
    <property type="component" value="Unplaced"/>
</dbReference>
<proteinExistence type="predicted"/>
<organism evidence="2 3">
    <name type="scientific">Meloidogyne javanica</name>
    <name type="common">Root-knot nematode worm</name>
    <dbReference type="NCBI Taxonomy" id="6303"/>
    <lineage>
        <taxon>Eukaryota</taxon>
        <taxon>Metazoa</taxon>
        <taxon>Ecdysozoa</taxon>
        <taxon>Nematoda</taxon>
        <taxon>Chromadorea</taxon>
        <taxon>Rhabditida</taxon>
        <taxon>Tylenchina</taxon>
        <taxon>Tylenchomorpha</taxon>
        <taxon>Tylenchoidea</taxon>
        <taxon>Meloidogynidae</taxon>
        <taxon>Meloidogyninae</taxon>
        <taxon>Meloidogyne</taxon>
        <taxon>Meloidogyne incognita group</taxon>
    </lineage>
</organism>
<sequence>MDVLREVLNDKTDYRGVFGELDNNRQARRQASYPLPRHRGSTGEPRRSGSTIHLSDENEEPNTDIGEQLYCI</sequence>
<evidence type="ECO:0000256" key="1">
    <source>
        <dbReference type="SAM" id="MobiDB-lite"/>
    </source>
</evidence>
<accession>A0A915N6V2</accession>
<reference evidence="3" key="1">
    <citation type="submission" date="2022-11" db="UniProtKB">
        <authorList>
            <consortium name="WormBaseParasite"/>
        </authorList>
    </citation>
    <scope>IDENTIFICATION</scope>
</reference>
<dbReference type="WBParaSite" id="scaffold7662_cov149.g12281">
    <property type="protein sequence ID" value="scaffold7662_cov149.g12281"/>
    <property type="gene ID" value="scaffold7662_cov149.g12281"/>
</dbReference>
<feature type="region of interest" description="Disordered" evidence="1">
    <location>
        <begin position="19"/>
        <end position="72"/>
    </location>
</feature>
<protein>
    <submittedName>
        <fullName evidence="3">Uncharacterized protein</fullName>
    </submittedName>
</protein>
<name>A0A915N6V2_MELJA</name>
<evidence type="ECO:0000313" key="2">
    <source>
        <dbReference type="Proteomes" id="UP000887561"/>
    </source>
</evidence>
<dbReference type="AlphaFoldDB" id="A0A915N6V2"/>
<evidence type="ECO:0000313" key="3">
    <source>
        <dbReference type="WBParaSite" id="scaffold7662_cov149.g12281"/>
    </source>
</evidence>
<keyword evidence="2" id="KW-1185">Reference proteome</keyword>